<reference evidence="4" key="1">
    <citation type="journal article" date="2014" name="Int. J. Syst. Evol. Microbiol.">
        <title>Complete genome sequence of Corynebacterium casei LMG S-19264T (=DSM 44701T), isolated from a smear-ripened cheese.</title>
        <authorList>
            <consortium name="US DOE Joint Genome Institute (JGI-PGF)"/>
            <person name="Walter F."/>
            <person name="Albersmeier A."/>
            <person name="Kalinowski J."/>
            <person name="Ruckert C."/>
        </authorList>
    </citation>
    <scope>NUCLEOTIDE SEQUENCE</scope>
    <source>
        <strain evidence="4">JCM 4956</strain>
    </source>
</reference>
<feature type="transmembrane region" description="Helical" evidence="2">
    <location>
        <begin position="88"/>
        <end position="110"/>
    </location>
</feature>
<dbReference type="EMBL" id="BMWD01000035">
    <property type="protein sequence ID" value="GGX91796.1"/>
    <property type="molecule type" value="Genomic_DNA"/>
</dbReference>
<feature type="transmembrane region" description="Helical" evidence="2">
    <location>
        <begin position="122"/>
        <end position="139"/>
    </location>
</feature>
<evidence type="ECO:0000313" key="5">
    <source>
        <dbReference type="Proteomes" id="UP000645555"/>
    </source>
</evidence>
<evidence type="ECO:0000256" key="1">
    <source>
        <dbReference type="SAM" id="MobiDB-lite"/>
    </source>
</evidence>
<keyword evidence="5" id="KW-1185">Reference proteome</keyword>
<dbReference type="AlphaFoldDB" id="A0A918NS99"/>
<keyword evidence="2" id="KW-0812">Transmembrane</keyword>
<evidence type="ECO:0000259" key="3">
    <source>
        <dbReference type="Pfam" id="PF14219"/>
    </source>
</evidence>
<feature type="transmembrane region" description="Helical" evidence="2">
    <location>
        <begin position="159"/>
        <end position="181"/>
    </location>
</feature>
<sequence>MTCLALGVNIVMAFTLLASRVHLHHVLGITPGGEPALRASMWVQNLSGGQSAVVAATGVLFVGWFSEVGRNAAALGTLSRWKGDKWTMGAWAVPAVNLVLPLVIALHIWVSSPFPDRARRRSRLWVVAWWSLFVAWALTDGWARNLYEQATAAEPLRAALRAGMLSDILCVPAAVAAIAFVRHLARAQGHRAPDGPSTGPARPAAPTAT</sequence>
<feature type="compositionally biased region" description="Low complexity" evidence="1">
    <location>
        <begin position="196"/>
        <end position="209"/>
    </location>
</feature>
<proteinExistence type="predicted"/>
<reference evidence="4" key="2">
    <citation type="submission" date="2020-09" db="EMBL/GenBank/DDBJ databases">
        <authorList>
            <person name="Sun Q."/>
            <person name="Ohkuma M."/>
        </authorList>
    </citation>
    <scope>NUCLEOTIDE SEQUENCE</scope>
    <source>
        <strain evidence="4">JCM 4956</strain>
    </source>
</reference>
<evidence type="ECO:0000313" key="4">
    <source>
        <dbReference type="EMBL" id="GGX91796.1"/>
    </source>
</evidence>
<comment type="caution">
    <text evidence="4">The sequence shown here is derived from an EMBL/GenBank/DDBJ whole genome shotgun (WGS) entry which is preliminary data.</text>
</comment>
<protein>
    <recommendedName>
        <fullName evidence="3">DUF4328 domain-containing protein</fullName>
    </recommendedName>
</protein>
<dbReference type="Pfam" id="PF14219">
    <property type="entry name" value="DUF4328"/>
    <property type="match status" value="1"/>
</dbReference>
<evidence type="ECO:0000256" key="2">
    <source>
        <dbReference type="SAM" id="Phobius"/>
    </source>
</evidence>
<keyword evidence="2" id="KW-0472">Membrane</keyword>
<dbReference type="Proteomes" id="UP000645555">
    <property type="component" value="Unassembled WGS sequence"/>
</dbReference>
<feature type="domain" description="DUF4328" evidence="3">
    <location>
        <begin position="39"/>
        <end position="185"/>
    </location>
</feature>
<feature type="region of interest" description="Disordered" evidence="1">
    <location>
        <begin position="190"/>
        <end position="209"/>
    </location>
</feature>
<accession>A0A918NS99</accession>
<dbReference type="InterPro" id="IPR025565">
    <property type="entry name" value="DUF4328"/>
</dbReference>
<keyword evidence="2" id="KW-1133">Transmembrane helix</keyword>
<name>A0A918NS99_9ACTN</name>
<organism evidence="4 5">
    <name type="scientific">Streptomyces fructofermentans</name>
    <dbReference type="NCBI Taxonomy" id="152141"/>
    <lineage>
        <taxon>Bacteria</taxon>
        <taxon>Bacillati</taxon>
        <taxon>Actinomycetota</taxon>
        <taxon>Actinomycetes</taxon>
        <taxon>Kitasatosporales</taxon>
        <taxon>Streptomycetaceae</taxon>
        <taxon>Streptomyces</taxon>
    </lineage>
</organism>
<gene>
    <name evidence="4" type="ORF">GCM10010515_68610</name>
</gene>